<dbReference type="GO" id="GO:0061599">
    <property type="term" value="F:molybdopterin molybdotransferase activity"/>
    <property type="evidence" value="ECO:0007669"/>
    <property type="project" value="UniProtKB-UniRule"/>
</dbReference>
<evidence type="ECO:0000256" key="6">
    <source>
        <dbReference type="RuleBase" id="RU365090"/>
    </source>
</evidence>
<dbReference type="EMBL" id="JADWYR010000003">
    <property type="protein sequence ID" value="MBG9378473.1"/>
    <property type="molecule type" value="Genomic_DNA"/>
</dbReference>
<keyword evidence="6" id="KW-0460">Magnesium</keyword>
<dbReference type="InterPro" id="IPR036135">
    <property type="entry name" value="MoeA_linker/N_sf"/>
</dbReference>
<dbReference type="Gene3D" id="3.90.105.10">
    <property type="entry name" value="Molybdopterin biosynthesis moea protein, domain 2"/>
    <property type="match status" value="1"/>
</dbReference>
<comment type="caution">
    <text evidence="8">The sequence shown here is derived from an EMBL/GenBank/DDBJ whole genome shotgun (WGS) entry which is preliminary data.</text>
</comment>
<keyword evidence="6" id="KW-0500">Molybdenum</keyword>
<dbReference type="SMART" id="SM00852">
    <property type="entry name" value="MoCF_biosynth"/>
    <property type="match status" value="1"/>
</dbReference>
<dbReference type="InterPro" id="IPR038987">
    <property type="entry name" value="MoeA-like"/>
</dbReference>
<evidence type="ECO:0000256" key="2">
    <source>
        <dbReference type="ARBA" id="ARBA00005046"/>
    </source>
</evidence>
<dbReference type="AlphaFoldDB" id="A0A931MDP0"/>
<comment type="function">
    <text evidence="1 6">Catalyzes the insertion of molybdate into adenylated molybdopterin with the concomitant release of AMP.</text>
</comment>
<keyword evidence="6" id="KW-0479">Metal-binding</keyword>
<dbReference type="SUPFAM" id="SSF63882">
    <property type="entry name" value="MoeA N-terminal region -like"/>
    <property type="match status" value="1"/>
</dbReference>
<dbReference type="PROSITE" id="PS01079">
    <property type="entry name" value="MOCF_BIOSYNTHESIS_2"/>
    <property type="match status" value="1"/>
</dbReference>
<comment type="pathway">
    <text evidence="2 6">Cofactor biosynthesis; molybdopterin biosynthesis.</text>
</comment>
<evidence type="ECO:0000313" key="9">
    <source>
        <dbReference type="Proteomes" id="UP000628448"/>
    </source>
</evidence>
<evidence type="ECO:0000259" key="7">
    <source>
        <dbReference type="SMART" id="SM00852"/>
    </source>
</evidence>
<dbReference type="CDD" id="cd00887">
    <property type="entry name" value="MoeA"/>
    <property type="match status" value="1"/>
</dbReference>
<gene>
    <name evidence="8" type="ORF">I5907_19710</name>
</gene>
<evidence type="ECO:0000256" key="5">
    <source>
        <dbReference type="ARBA" id="ARBA00047317"/>
    </source>
</evidence>
<dbReference type="InterPro" id="IPR001453">
    <property type="entry name" value="MoaB/Mog_dom"/>
</dbReference>
<accession>A0A931MDP0</accession>
<dbReference type="Pfam" id="PF00994">
    <property type="entry name" value="MoCF_biosynth"/>
    <property type="match status" value="1"/>
</dbReference>
<dbReference type="SUPFAM" id="SSF53218">
    <property type="entry name" value="Molybdenum cofactor biosynthesis proteins"/>
    <property type="match status" value="1"/>
</dbReference>
<keyword evidence="6" id="KW-0808">Transferase</keyword>
<dbReference type="Pfam" id="PF03454">
    <property type="entry name" value="MoeA_C"/>
    <property type="match status" value="1"/>
</dbReference>
<protein>
    <recommendedName>
        <fullName evidence="6">Molybdopterin molybdenumtransferase</fullName>
        <ecNumber evidence="6">2.10.1.1</ecNumber>
    </recommendedName>
</protein>
<dbReference type="PANTHER" id="PTHR10192">
    <property type="entry name" value="MOLYBDOPTERIN BIOSYNTHESIS PROTEIN"/>
    <property type="match status" value="1"/>
</dbReference>
<dbReference type="NCBIfam" id="TIGR00177">
    <property type="entry name" value="molyb_syn"/>
    <property type="match status" value="1"/>
</dbReference>
<keyword evidence="9" id="KW-1185">Reference proteome</keyword>
<dbReference type="InterPro" id="IPR036425">
    <property type="entry name" value="MoaB/Mog-like_dom_sf"/>
</dbReference>
<dbReference type="InterPro" id="IPR036688">
    <property type="entry name" value="MoeA_C_domain_IV_sf"/>
</dbReference>
<dbReference type="PANTHER" id="PTHR10192:SF5">
    <property type="entry name" value="GEPHYRIN"/>
    <property type="match status" value="1"/>
</dbReference>
<evidence type="ECO:0000256" key="1">
    <source>
        <dbReference type="ARBA" id="ARBA00002901"/>
    </source>
</evidence>
<comment type="catalytic activity">
    <reaction evidence="5">
        <text>adenylyl-molybdopterin + molybdate = Mo-molybdopterin + AMP + H(+)</text>
        <dbReference type="Rhea" id="RHEA:35047"/>
        <dbReference type="ChEBI" id="CHEBI:15378"/>
        <dbReference type="ChEBI" id="CHEBI:36264"/>
        <dbReference type="ChEBI" id="CHEBI:62727"/>
        <dbReference type="ChEBI" id="CHEBI:71302"/>
        <dbReference type="ChEBI" id="CHEBI:456215"/>
        <dbReference type="EC" id="2.10.1.1"/>
    </reaction>
</comment>
<dbReference type="GO" id="GO:0005829">
    <property type="term" value="C:cytosol"/>
    <property type="evidence" value="ECO:0007669"/>
    <property type="project" value="TreeGrafter"/>
</dbReference>
<proteinExistence type="inferred from homology"/>
<dbReference type="Gene3D" id="2.170.190.11">
    <property type="entry name" value="Molybdopterin biosynthesis moea protein, domain 3"/>
    <property type="match status" value="1"/>
</dbReference>
<dbReference type="InterPro" id="IPR008284">
    <property type="entry name" value="MoCF_biosynth_CS"/>
</dbReference>
<dbReference type="SUPFAM" id="SSF63867">
    <property type="entry name" value="MoeA C-terminal domain-like"/>
    <property type="match status" value="1"/>
</dbReference>
<evidence type="ECO:0000256" key="4">
    <source>
        <dbReference type="ARBA" id="ARBA00023150"/>
    </source>
</evidence>
<organism evidence="8 9">
    <name type="scientific">Panacibacter microcysteis</name>
    <dbReference type="NCBI Taxonomy" id="2793269"/>
    <lineage>
        <taxon>Bacteria</taxon>
        <taxon>Pseudomonadati</taxon>
        <taxon>Bacteroidota</taxon>
        <taxon>Chitinophagia</taxon>
        <taxon>Chitinophagales</taxon>
        <taxon>Chitinophagaceae</taxon>
        <taxon>Panacibacter</taxon>
    </lineage>
</organism>
<evidence type="ECO:0000313" key="8">
    <source>
        <dbReference type="EMBL" id="MBG9378473.1"/>
    </source>
</evidence>
<dbReference type="Gene3D" id="2.40.340.10">
    <property type="entry name" value="MoeA, C-terminal, domain IV"/>
    <property type="match status" value="1"/>
</dbReference>
<dbReference type="InterPro" id="IPR005111">
    <property type="entry name" value="MoeA_C_domain_IV"/>
</dbReference>
<dbReference type="InterPro" id="IPR005110">
    <property type="entry name" value="MoeA_linker/N"/>
</dbReference>
<keyword evidence="4 6" id="KW-0501">Molybdenum cofactor biosynthesis</keyword>
<evidence type="ECO:0000256" key="3">
    <source>
        <dbReference type="ARBA" id="ARBA00010763"/>
    </source>
</evidence>
<dbReference type="Gene3D" id="3.40.980.10">
    <property type="entry name" value="MoaB/Mog-like domain"/>
    <property type="match status" value="1"/>
</dbReference>
<name>A0A931MDP0_9BACT</name>
<dbReference type="GO" id="GO:0006777">
    <property type="term" value="P:Mo-molybdopterin cofactor biosynthetic process"/>
    <property type="evidence" value="ECO:0007669"/>
    <property type="project" value="UniProtKB-UniRule"/>
</dbReference>
<sequence>MVMVTVKQAEEIILAQRRDYGTEQLHFENAIGRVLAENITADRDLPPYNRVTMDGIAIQFKAYQEGRRVFRIAGTQAAGEKPVELNDAADCVEIMTGAALPATTDTVVRYEDLILADGFATITTETVTKNQSIHFKGKDKHLHDVVVEANQLITPAVIQMAAAVGKNFLQVKKLPKVVVISSGDELVEVNETPTPYQVRKSNNYTIKASLQQYGIDAVMLHIPDDATITAQVIADSLLQYDVIILSGGVSEGKFDYIPKALSACGVDKLFHKVQQRPGKPFWFGTHSKGVLVFAFPGNPVSTFMCLHRYFVLWLQHNLLIAKPAMYARLDTEFTFKPALQYFLQVHLRLDEQGILLATPVEGNGSGDFANLISTDAFMELPLEQDKFTKGTTYRIWPFALAGKW</sequence>
<comment type="similarity">
    <text evidence="3 6">Belongs to the MoeA family.</text>
</comment>
<dbReference type="EC" id="2.10.1.1" evidence="6"/>
<dbReference type="GO" id="GO:0046872">
    <property type="term" value="F:metal ion binding"/>
    <property type="evidence" value="ECO:0007669"/>
    <property type="project" value="UniProtKB-UniRule"/>
</dbReference>
<dbReference type="Proteomes" id="UP000628448">
    <property type="component" value="Unassembled WGS sequence"/>
</dbReference>
<feature type="domain" description="MoaB/Mog" evidence="7">
    <location>
        <begin position="178"/>
        <end position="317"/>
    </location>
</feature>
<dbReference type="Pfam" id="PF03453">
    <property type="entry name" value="MoeA_N"/>
    <property type="match status" value="1"/>
</dbReference>
<reference evidence="8" key="1">
    <citation type="submission" date="2020-11" db="EMBL/GenBank/DDBJ databases">
        <title>Bacterial whole genome sequence for Panacibacter sp. DH6.</title>
        <authorList>
            <person name="Le V."/>
            <person name="Ko S."/>
            <person name="Ahn C.-Y."/>
            <person name="Oh H.-M."/>
        </authorList>
    </citation>
    <scope>NUCLEOTIDE SEQUENCE</scope>
    <source>
        <strain evidence="8">DH6</strain>
    </source>
</reference>
<comment type="cofactor">
    <cofactor evidence="6">
        <name>Mg(2+)</name>
        <dbReference type="ChEBI" id="CHEBI:18420"/>
    </cofactor>
</comment>